<reference evidence="2 3" key="1">
    <citation type="submission" date="2017-09" db="EMBL/GenBank/DDBJ databases">
        <title>Depth-based differentiation of microbial function through sediment-hosted aquifers and enrichment of novel symbionts in the deep terrestrial subsurface.</title>
        <authorList>
            <person name="Probst A.J."/>
            <person name="Ladd B."/>
            <person name="Jarett J.K."/>
            <person name="Geller-Mcgrath D.E."/>
            <person name="Sieber C.M."/>
            <person name="Emerson J.B."/>
            <person name="Anantharaman K."/>
            <person name="Thomas B.C."/>
            <person name="Malmstrom R."/>
            <person name="Stieglmeier M."/>
            <person name="Klingl A."/>
            <person name="Woyke T."/>
            <person name="Ryan C.M."/>
            <person name="Banfield J.F."/>
        </authorList>
    </citation>
    <scope>NUCLEOTIDE SEQUENCE [LARGE SCALE GENOMIC DNA]</scope>
    <source>
        <strain evidence="2">CG23_combo_of_CG06-09_8_20_14_all_34_8</strain>
    </source>
</reference>
<dbReference type="Proteomes" id="UP000229459">
    <property type="component" value="Unassembled WGS sequence"/>
</dbReference>
<evidence type="ECO:0000313" key="3">
    <source>
        <dbReference type="Proteomes" id="UP000229459"/>
    </source>
</evidence>
<dbReference type="AlphaFoldDB" id="A0A2H0B589"/>
<evidence type="ECO:0000256" key="1">
    <source>
        <dbReference type="SAM" id="Phobius"/>
    </source>
</evidence>
<feature type="transmembrane region" description="Helical" evidence="1">
    <location>
        <begin position="12"/>
        <end position="37"/>
    </location>
</feature>
<protein>
    <submittedName>
        <fullName evidence="2">Uncharacterized protein</fullName>
    </submittedName>
</protein>
<comment type="caution">
    <text evidence="2">The sequence shown here is derived from an EMBL/GenBank/DDBJ whole genome shotgun (WGS) entry which is preliminary data.</text>
</comment>
<name>A0A2H0B589_9BACT</name>
<gene>
    <name evidence="2" type="ORF">COX08_04495</name>
</gene>
<accession>A0A2H0B589</accession>
<sequence length="59" mass="6663">MFSISNNYLIKVILFLILSSIDPFIIITAGIFTAMALHNLKSNMKLSLEMISQIKSKVF</sequence>
<keyword evidence="1" id="KW-0812">Transmembrane</keyword>
<keyword evidence="1" id="KW-1133">Transmembrane helix</keyword>
<keyword evidence="1" id="KW-0472">Membrane</keyword>
<evidence type="ECO:0000313" key="2">
    <source>
        <dbReference type="EMBL" id="PIP52791.1"/>
    </source>
</evidence>
<proteinExistence type="predicted"/>
<organism evidence="2 3">
    <name type="scientific">Candidatus Beckwithbacteria bacterium CG23_combo_of_CG06-09_8_20_14_all_34_8</name>
    <dbReference type="NCBI Taxonomy" id="1974497"/>
    <lineage>
        <taxon>Bacteria</taxon>
        <taxon>Candidatus Beckwithiibacteriota</taxon>
    </lineage>
</organism>
<dbReference type="EMBL" id="PCSR01000106">
    <property type="protein sequence ID" value="PIP52791.1"/>
    <property type="molecule type" value="Genomic_DNA"/>
</dbReference>